<evidence type="ECO:0000313" key="3">
    <source>
        <dbReference type="Proteomes" id="UP000005240"/>
    </source>
</evidence>
<dbReference type="EnsemblFungi" id="PTTG_07522-t43_1">
    <property type="protein sequence ID" value="PTTG_07522-t43_1-p1"/>
    <property type="gene ID" value="PTTG_07522"/>
</dbReference>
<gene>
    <name evidence="1" type="ORF">PTTG_07522</name>
</gene>
<dbReference type="STRING" id="630390.A0A0C4F348"/>
<accession>A0A0C4F348</accession>
<dbReference type="VEuPathDB" id="FungiDB:PTTG_07522"/>
<sequence length="299" mass="34032">MVLSTNDNPQLGKSREDYSRLASLLENTKDQILGYFPSGIHPATLGDQQLEYEVYNELTTLFTLARDFSGSFRKAHQDDIRSAVQSHPIDLAVSTDREEYDSWADELDARGVELWNRASQLRRILDSQRSSKPDYIELNKIYHSALRLLHQKNSSQSPLITSKNKKHQEPLLSEKICAKMRQLGFTMIYAGSPVKKDTALLLKLVSLSSKSSKAQLMVYDLESAMKNIETAWELEQQLQEIQSNPDNSTITKDKDFICTMLTFYSIKADCASNKFRLSLQSNNPARLISFVNTELGIRK</sequence>
<reference evidence="2" key="4">
    <citation type="submission" date="2025-05" db="UniProtKB">
        <authorList>
            <consortium name="EnsemblFungi"/>
        </authorList>
    </citation>
    <scope>IDENTIFICATION</scope>
    <source>
        <strain evidence="2">isolate 1-1 / race 1 (BBBD)</strain>
    </source>
</reference>
<reference evidence="1" key="2">
    <citation type="submission" date="2016-05" db="EMBL/GenBank/DDBJ databases">
        <title>Comparative analysis highlights variable genome content of wheat rusts and divergence of the mating loci.</title>
        <authorList>
            <person name="Cuomo C.A."/>
            <person name="Bakkeren G."/>
            <person name="Szabo L."/>
            <person name="Khalil H."/>
            <person name="Joly D."/>
            <person name="Goldberg J."/>
            <person name="Young S."/>
            <person name="Zeng Q."/>
            <person name="Fellers J."/>
        </authorList>
    </citation>
    <scope>NUCLEOTIDE SEQUENCE [LARGE SCALE GENOMIC DNA]</scope>
    <source>
        <strain evidence="1">1-1 BBBD Race 1</strain>
    </source>
</reference>
<reference evidence="1" key="1">
    <citation type="submission" date="2009-11" db="EMBL/GenBank/DDBJ databases">
        <authorList>
            <consortium name="The Broad Institute Genome Sequencing Platform"/>
            <person name="Ward D."/>
            <person name="Feldgarden M."/>
            <person name="Earl A."/>
            <person name="Young S.K."/>
            <person name="Zeng Q."/>
            <person name="Koehrsen M."/>
            <person name="Alvarado L."/>
            <person name="Berlin A."/>
            <person name="Bochicchio J."/>
            <person name="Borenstein D."/>
            <person name="Chapman S.B."/>
            <person name="Chen Z."/>
            <person name="Engels R."/>
            <person name="Freedman E."/>
            <person name="Gellesch M."/>
            <person name="Goldberg J."/>
            <person name="Griggs A."/>
            <person name="Gujja S."/>
            <person name="Heilman E."/>
            <person name="Heiman D."/>
            <person name="Hepburn T."/>
            <person name="Howarth C."/>
            <person name="Jen D."/>
            <person name="Larson L."/>
            <person name="Lewis B."/>
            <person name="Mehta T."/>
            <person name="Park D."/>
            <person name="Pearson M."/>
            <person name="Roberts A."/>
            <person name="Saif S."/>
            <person name="Shea T."/>
            <person name="Shenoy N."/>
            <person name="Sisk P."/>
            <person name="Stolte C."/>
            <person name="Sykes S."/>
            <person name="Thomson T."/>
            <person name="Walk T."/>
            <person name="White J."/>
            <person name="Yandava C."/>
            <person name="Izard J."/>
            <person name="Baranova O.V."/>
            <person name="Blanton J.M."/>
            <person name="Tanner A.C."/>
            <person name="Dewhirst F.E."/>
            <person name="Haas B."/>
            <person name="Nusbaum C."/>
            <person name="Birren B."/>
        </authorList>
    </citation>
    <scope>NUCLEOTIDE SEQUENCE [LARGE SCALE GENOMIC DNA]</scope>
    <source>
        <strain evidence="1">1-1 BBBD Race 1</strain>
    </source>
</reference>
<protein>
    <submittedName>
        <fullName evidence="1 2">Uncharacterized protein</fullName>
    </submittedName>
</protein>
<keyword evidence="3" id="KW-1185">Reference proteome</keyword>
<dbReference type="Proteomes" id="UP000005240">
    <property type="component" value="Unassembled WGS sequence"/>
</dbReference>
<evidence type="ECO:0000313" key="1">
    <source>
        <dbReference type="EMBL" id="OAV88163.1"/>
    </source>
</evidence>
<proteinExistence type="predicted"/>
<dbReference type="OrthoDB" id="65716at2759"/>
<dbReference type="AlphaFoldDB" id="A0A0C4F348"/>
<organism evidence="1">
    <name type="scientific">Puccinia triticina (isolate 1-1 / race 1 (BBBD))</name>
    <name type="common">Brown leaf rust fungus</name>
    <dbReference type="NCBI Taxonomy" id="630390"/>
    <lineage>
        <taxon>Eukaryota</taxon>
        <taxon>Fungi</taxon>
        <taxon>Dikarya</taxon>
        <taxon>Basidiomycota</taxon>
        <taxon>Pucciniomycotina</taxon>
        <taxon>Pucciniomycetes</taxon>
        <taxon>Pucciniales</taxon>
        <taxon>Pucciniaceae</taxon>
        <taxon>Puccinia</taxon>
    </lineage>
</organism>
<reference evidence="2 3" key="3">
    <citation type="journal article" date="2017" name="G3 (Bethesda)">
        <title>Comparative analysis highlights variable genome content of wheat rusts and divergence of the mating loci.</title>
        <authorList>
            <person name="Cuomo C.A."/>
            <person name="Bakkeren G."/>
            <person name="Khalil H.B."/>
            <person name="Panwar V."/>
            <person name="Joly D."/>
            <person name="Linning R."/>
            <person name="Sakthikumar S."/>
            <person name="Song X."/>
            <person name="Adiconis X."/>
            <person name="Fan L."/>
            <person name="Goldberg J.M."/>
            <person name="Levin J.Z."/>
            <person name="Young S."/>
            <person name="Zeng Q."/>
            <person name="Anikster Y."/>
            <person name="Bruce M."/>
            <person name="Wang M."/>
            <person name="Yin C."/>
            <person name="McCallum B."/>
            <person name="Szabo L.J."/>
            <person name="Hulbert S."/>
            <person name="Chen X."/>
            <person name="Fellers J.P."/>
        </authorList>
    </citation>
    <scope>NUCLEOTIDE SEQUENCE</scope>
    <source>
        <strain evidence="2">isolate 1-1 / race 1 (BBBD)</strain>
        <strain evidence="3">Isolate 1-1 / race 1 (BBBD)</strain>
    </source>
</reference>
<evidence type="ECO:0000313" key="2">
    <source>
        <dbReference type="EnsemblFungi" id="PTTG_07522-t43_1-p1"/>
    </source>
</evidence>
<name>A0A0C4F348_PUCT1</name>
<dbReference type="EMBL" id="ADAS02000204">
    <property type="protein sequence ID" value="OAV88163.1"/>
    <property type="molecule type" value="Genomic_DNA"/>
</dbReference>